<gene>
    <name evidence="2" type="ORF">FM037_11565</name>
</gene>
<feature type="chain" id="PRO_5047387656" description="Orphan protein" evidence="1">
    <location>
        <begin position="21"/>
        <end position="138"/>
    </location>
</feature>
<reference evidence="2 3" key="1">
    <citation type="submission" date="2019-07" db="EMBL/GenBank/DDBJ databases">
        <title>Shewanella sp. YLB-06 whole genomic sequence.</title>
        <authorList>
            <person name="Yu L."/>
        </authorList>
    </citation>
    <scope>NUCLEOTIDE SEQUENCE [LARGE SCALE GENOMIC DNA]</scope>
    <source>
        <strain evidence="2 3">YLB-06</strain>
    </source>
</reference>
<dbReference type="RefSeq" id="WP_144046125.1">
    <property type="nucleotide sequence ID" value="NZ_CP041614.1"/>
</dbReference>
<organism evidence="2 3">
    <name type="scientific">Shewanella psychropiezotolerans</name>
    <dbReference type="NCBI Taxonomy" id="2593655"/>
    <lineage>
        <taxon>Bacteria</taxon>
        <taxon>Pseudomonadati</taxon>
        <taxon>Pseudomonadota</taxon>
        <taxon>Gammaproteobacteria</taxon>
        <taxon>Alteromonadales</taxon>
        <taxon>Shewanellaceae</taxon>
        <taxon>Shewanella</taxon>
    </lineage>
</organism>
<dbReference type="Proteomes" id="UP000315947">
    <property type="component" value="Chromosome"/>
</dbReference>
<sequence length="138" mass="14664">MNKINVIGLVALLATATVSANNVIVFPGTSDASVTEASITFPQEKTPVPLVGGYQIEQGVLTSRTYNCGINISDLEIEAKLHWNGATPQLVIVGAYPATMCRAGFTGPFSVDLTEFIHNTPTYILDQLEVANVVNLGL</sequence>
<keyword evidence="3" id="KW-1185">Reference proteome</keyword>
<accession>A0ABX5WXF5</accession>
<evidence type="ECO:0000256" key="1">
    <source>
        <dbReference type="SAM" id="SignalP"/>
    </source>
</evidence>
<name>A0ABX5WXF5_9GAMM</name>
<feature type="signal peptide" evidence="1">
    <location>
        <begin position="1"/>
        <end position="20"/>
    </location>
</feature>
<dbReference type="EMBL" id="CP041614">
    <property type="protein sequence ID" value="QDO83754.1"/>
    <property type="molecule type" value="Genomic_DNA"/>
</dbReference>
<proteinExistence type="predicted"/>
<protein>
    <recommendedName>
        <fullName evidence="4">Orphan protein</fullName>
    </recommendedName>
</protein>
<evidence type="ECO:0008006" key="4">
    <source>
        <dbReference type="Google" id="ProtNLM"/>
    </source>
</evidence>
<keyword evidence="1" id="KW-0732">Signal</keyword>
<evidence type="ECO:0000313" key="2">
    <source>
        <dbReference type="EMBL" id="QDO83754.1"/>
    </source>
</evidence>
<evidence type="ECO:0000313" key="3">
    <source>
        <dbReference type="Proteomes" id="UP000315947"/>
    </source>
</evidence>